<dbReference type="InterPro" id="IPR023997">
    <property type="entry name" value="TonB-dep_OMP_SusC/RagA_CS"/>
</dbReference>
<keyword evidence="6 8" id="KW-0472">Membrane</keyword>
<dbReference type="InterPro" id="IPR039426">
    <property type="entry name" value="TonB-dep_rcpt-like"/>
</dbReference>
<proteinExistence type="inferred from homology"/>
<dbReference type="RefSeq" id="WP_097056566.1">
    <property type="nucleotide sequence ID" value="NZ_OCMF01000003.1"/>
</dbReference>
<evidence type="ECO:0000259" key="10">
    <source>
        <dbReference type="Pfam" id="PF07715"/>
    </source>
</evidence>
<keyword evidence="12" id="KW-1185">Reference proteome</keyword>
<dbReference type="PANTHER" id="PTHR30069:SF29">
    <property type="entry name" value="HEMOGLOBIN AND HEMOGLOBIN-HAPTOGLOBIN-BINDING PROTEIN 1-RELATED"/>
    <property type="match status" value="1"/>
</dbReference>
<dbReference type="AlphaFoldDB" id="A0A285X660"/>
<dbReference type="InterPro" id="IPR036942">
    <property type="entry name" value="Beta-barrel_TonB_sf"/>
</dbReference>
<dbReference type="OrthoDB" id="9768177at2"/>
<evidence type="ECO:0000313" key="12">
    <source>
        <dbReference type="Proteomes" id="UP000219193"/>
    </source>
</evidence>
<dbReference type="InterPro" id="IPR012910">
    <property type="entry name" value="Plug_dom"/>
</dbReference>
<accession>A0A285X660</accession>
<comment type="subcellular location">
    <subcellularLocation>
        <location evidence="1 8">Cell outer membrane</location>
        <topology evidence="1 8">Multi-pass membrane protein</topology>
    </subcellularLocation>
</comment>
<dbReference type="SUPFAM" id="SSF56935">
    <property type="entry name" value="Porins"/>
    <property type="match status" value="1"/>
</dbReference>
<keyword evidence="3 8" id="KW-1134">Transmembrane beta strand</keyword>
<dbReference type="SUPFAM" id="SSF49464">
    <property type="entry name" value="Carboxypeptidase regulatory domain-like"/>
    <property type="match status" value="1"/>
</dbReference>
<dbReference type="GO" id="GO:0044718">
    <property type="term" value="P:siderophore transmembrane transport"/>
    <property type="evidence" value="ECO:0007669"/>
    <property type="project" value="TreeGrafter"/>
</dbReference>
<dbReference type="PANTHER" id="PTHR30069">
    <property type="entry name" value="TONB-DEPENDENT OUTER MEMBRANE RECEPTOR"/>
    <property type="match status" value="1"/>
</dbReference>
<dbReference type="InterPro" id="IPR008969">
    <property type="entry name" value="CarboxyPept-like_regulatory"/>
</dbReference>
<evidence type="ECO:0000313" key="11">
    <source>
        <dbReference type="EMBL" id="SOC80785.1"/>
    </source>
</evidence>
<dbReference type="Pfam" id="PF07715">
    <property type="entry name" value="Plug"/>
    <property type="match status" value="1"/>
</dbReference>
<keyword evidence="5 9" id="KW-0732">Signal</keyword>
<evidence type="ECO:0000256" key="9">
    <source>
        <dbReference type="SAM" id="SignalP"/>
    </source>
</evidence>
<protein>
    <submittedName>
        <fullName evidence="11">TonB-linked outer membrane protein, SusC/RagA family</fullName>
    </submittedName>
</protein>
<feature type="domain" description="TonB-dependent receptor plug" evidence="10">
    <location>
        <begin position="120"/>
        <end position="240"/>
    </location>
</feature>
<comment type="similarity">
    <text evidence="8">Belongs to the TonB-dependent receptor family.</text>
</comment>
<sequence>MRNKITLFTFMIAILQFMNVQAQERVISGTVTTADQGMPLPGVNVIIEGTRTGTVTDFDGNYSINAEAGDVLSFSSMGYQTVKRTVGAEDEINVAMEADLQALDEVVVTSFGIERETKALGYAVQELSSEDIVQSNQQNVVSALQGQAAGVQITNAGGAPGQSSRIIIRGINSLDPNADNQPLFVIDGVPVDNSTTESAGTPRGLSNRAADLNPNDIESLNVLKGAAATALYGVRAANGAVIITTKKGKSGAMRINLNSSVGFEEINRYPDVQEVYGQGFSGEYEADSFWPNWGPSMEEINQIDPDVRFYDIWRDAFRTGVQFDNTLSISGGGENATFYGSLGNLDHKGIMPFSDWGRTSAKLSGEVKMSDKFRFSGNINYTISGGNRVPHDRFMERMMYWAPNHDVTDYINPDGTMKTYGNTNPLYDARFSTFEDEVNRTIGSLNFVYSPVEWLDVNYIIGTDYYSDSRTEITPGPLGIAGEIPLSSTGFITETRITSRDINSNLFLTFNNTWSEKISTTLRVGNDIFERDYERIDATGENFVIPRFYDLSYTSQISNSQHKRKKRLVGLYGDLLVDYDDMLFLNITARNDWTSTLPIGNNSFFYPSVNLSYVFTENIEVPDFLSFGKLRASWAEVGKDTDPYQIGQTYTSPSVYPLNGQVGFTRFSRFGDPELKPERTTSIEFGTDLRFLENRLGLDFTWYKSNSKDQIIPVPVSEAAGFSTFVTNAGEIENKGVEFVLRGSPIMTEDFSWEVSFNASYNKNKVVNIREGIDEIVVGSQFGYAGSTVTMKLIEGEAYGNIFGSSYARYGADPNSIFLNEDLPIIIGANGFPVRNGSQLVLGNTTPKWFGGLRNEFNYKGFDLSFLVDFRTGLEQYSQYDNFMAAFGIAEYTLARNDTRVFEGVLEDGSPNAQAVWLGQGVGPDGRDYGAGFYRNTYRTVSENFVHDASFIKLRNISLGYNFQSNILEALPFESARISVAANNIILYTPWDGFDPESFSAGAGGNAVGFTGLGYPGVQSYFVTLNLSL</sequence>
<dbReference type="NCBIfam" id="TIGR04057">
    <property type="entry name" value="SusC_RagA_signa"/>
    <property type="match status" value="1"/>
</dbReference>
<dbReference type="PROSITE" id="PS52016">
    <property type="entry name" value="TONB_DEPENDENT_REC_3"/>
    <property type="match status" value="1"/>
</dbReference>
<evidence type="ECO:0000256" key="4">
    <source>
        <dbReference type="ARBA" id="ARBA00022692"/>
    </source>
</evidence>
<dbReference type="Gene3D" id="2.60.40.1120">
    <property type="entry name" value="Carboxypeptidase-like, regulatory domain"/>
    <property type="match status" value="1"/>
</dbReference>
<dbReference type="Gene3D" id="2.170.130.10">
    <property type="entry name" value="TonB-dependent receptor, plug domain"/>
    <property type="match status" value="1"/>
</dbReference>
<evidence type="ECO:0000256" key="1">
    <source>
        <dbReference type="ARBA" id="ARBA00004571"/>
    </source>
</evidence>
<name>A0A285X660_9FLAO</name>
<feature type="chain" id="PRO_5013126340" evidence="9">
    <location>
        <begin position="23"/>
        <end position="1029"/>
    </location>
</feature>
<evidence type="ECO:0000256" key="2">
    <source>
        <dbReference type="ARBA" id="ARBA00022448"/>
    </source>
</evidence>
<reference evidence="12" key="1">
    <citation type="submission" date="2017-09" db="EMBL/GenBank/DDBJ databases">
        <authorList>
            <person name="Varghese N."/>
            <person name="Submissions S."/>
        </authorList>
    </citation>
    <scope>NUCLEOTIDE SEQUENCE [LARGE SCALE GENOMIC DNA]</scope>
    <source>
        <strain evidence="12">CGMCC 1.12641</strain>
    </source>
</reference>
<evidence type="ECO:0000256" key="3">
    <source>
        <dbReference type="ARBA" id="ARBA00022452"/>
    </source>
</evidence>
<gene>
    <name evidence="11" type="ORF">SAMN06296241_2342</name>
</gene>
<feature type="signal peptide" evidence="9">
    <location>
        <begin position="1"/>
        <end position="22"/>
    </location>
</feature>
<evidence type="ECO:0000256" key="8">
    <source>
        <dbReference type="PROSITE-ProRule" id="PRU01360"/>
    </source>
</evidence>
<evidence type="ECO:0000256" key="7">
    <source>
        <dbReference type="ARBA" id="ARBA00023237"/>
    </source>
</evidence>
<dbReference type="Pfam" id="PF13715">
    <property type="entry name" value="CarbopepD_reg_2"/>
    <property type="match status" value="1"/>
</dbReference>
<evidence type="ECO:0000256" key="6">
    <source>
        <dbReference type="ARBA" id="ARBA00023136"/>
    </source>
</evidence>
<dbReference type="Gene3D" id="2.40.170.20">
    <property type="entry name" value="TonB-dependent receptor, beta-barrel domain"/>
    <property type="match status" value="1"/>
</dbReference>
<dbReference type="EMBL" id="OCMF01000003">
    <property type="protein sequence ID" value="SOC80785.1"/>
    <property type="molecule type" value="Genomic_DNA"/>
</dbReference>
<dbReference type="InterPro" id="IPR037066">
    <property type="entry name" value="Plug_dom_sf"/>
</dbReference>
<dbReference type="GO" id="GO:0015344">
    <property type="term" value="F:siderophore uptake transmembrane transporter activity"/>
    <property type="evidence" value="ECO:0007669"/>
    <property type="project" value="TreeGrafter"/>
</dbReference>
<dbReference type="NCBIfam" id="TIGR04056">
    <property type="entry name" value="OMP_RagA_SusC"/>
    <property type="match status" value="1"/>
</dbReference>
<keyword evidence="7 8" id="KW-0998">Cell outer membrane</keyword>
<dbReference type="GO" id="GO:0009279">
    <property type="term" value="C:cell outer membrane"/>
    <property type="evidence" value="ECO:0007669"/>
    <property type="project" value="UniProtKB-SubCell"/>
</dbReference>
<keyword evidence="2 8" id="KW-0813">Transport</keyword>
<evidence type="ECO:0000256" key="5">
    <source>
        <dbReference type="ARBA" id="ARBA00022729"/>
    </source>
</evidence>
<dbReference type="Proteomes" id="UP000219193">
    <property type="component" value="Unassembled WGS sequence"/>
</dbReference>
<organism evidence="11 12">
    <name type="scientific">Salinimicrobium sediminis</name>
    <dbReference type="NCBI Taxonomy" id="1343891"/>
    <lineage>
        <taxon>Bacteria</taxon>
        <taxon>Pseudomonadati</taxon>
        <taxon>Bacteroidota</taxon>
        <taxon>Flavobacteriia</taxon>
        <taxon>Flavobacteriales</taxon>
        <taxon>Flavobacteriaceae</taxon>
        <taxon>Salinimicrobium</taxon>
    </lineage>
</organism>
<dbReference type="InterPro" id="IPR023996">
    <property type="entry name" value="TonB-dep_OMP_SusC/RagA"/>
</dbReference>
<keyword evidence="4 8" id="KW-0812">Transmembrane</keyword>